<feature type="domain" description="HTH cro/C1-type" evidence="2">
    <location>
        <begin position="6"/>
        <end position="65"/>
    </location>
</feature>
<organism evidence="3 4">
    <name type="scientific">Xenorhabdus bovienii</name>
    <name type="common">Xenorhabdus nematophila subsp. bovienii</name>
    <dbReference type="NCBI Taxonomy" id="40576"/>
    <lineage>
        <taxon>Bacteria</taxon>
        <taxon>Pseudomonadati</taxon>
        <taxon>Pseudomonadota</taxon>
        <taxon>Gammaproteobacteria</taxon>
        <taxon>Enterobacterales</taxon>
        <taxon>Morganellaceae</taxon>
        <taxon>Xenorhabdus</taxon>
    </lineage>
</organism>
<dbReference type="SMART" id="SM00530">
    <property type="entry name" value="HTH_XRE"/>
    <property type="match status" value="1"/>
</dbReference>
<gene>
    <name evidence="3" type="ORF">KKJ01_19085</name>
</gene>
<dbReference type="GO" id="GO:0003677">
    <property type="term" value="F:DNA binding"/>
    <property type="evidence" value="ECO:0007669"/>
    <property type="project" value="InterPro"/>
</dbReference>
<evidence type="ECO:0000313" key="4">
    <source>
        <dbReference type="Proteomes" id="UP001222434"/>
    </source>
</evidence>
<comment type="caution">
    <text evidence="3">The sequence shown here is derived from an EMBL/GenBank/DDBJ whole genome shotgun (WGS) entry which is preliminary data.</text>
</comment>
<reference evidence="3" key="2">
    <citation type="journal article" date="2022" name="J. Evol. Biol.">
        <title>Pre- and post-association barriers to host switching in sympatric mutualists.</title>
        <authorList>
            <person name="Dinges Z.M."/>
            <person name="Phillips R.K."/>
            <person name="Lively C.M."/>
            <person name="Bashey F."/>
        </authorList>
    </citation>
    <scope>NUCLEOTIDE SEQUENCE</scope>
    <source>
        <strain evidence="3">MC_266_E_2016</strain>
    </source>
</reference>
<dbReference type="Proteomes" id="UP001222434">
    <property type="component" value="Unassembled WGS sequence"/>
</dbReference>
<dbReference type="InterPro" id="IPR001387">
    <property type="entry name" value="Cro/C1-type_HTH"/>
</dbReference>
<evidence type="ECO:0000313" key="3">
    <source>
        <dbReference type="EMBL" id="MDE1480263.1"/>
    </source>
</evidence>
<name>A0AAJ1N157_XENBV</name>
<dbReference type="PROSITE" id="PS50943">
    <property type="entry name" value="HTH_CROC1"/>
    <property type="match status" value="1"/>
</dbReference>
<dbReference type="Pfam" id="PF12844">
    <property type="entry name" value="HTH_19"/>
    <property type="match status" value="1"/>
</dbReference>
<dbReference type="SUPFAM" id="SSF47413">
    <property type="entry name" value="lambda repressor-like DNA-binding domains"/>
    <property type="match status" value="1"/>
</dbReference>
<protein>
    <submittedName>
        <fullName evidence="3">Helix-turn-helix domain-containing protein</fullName>
    </submittedName>
</protein>
<dbReference type="InterPro" id="IPR010982">
    <property type="entry name" value="Lambda_DNA-bd_dom_sf"/>
</dbReference>
<dbReference type="RefSeq" id="WP_274713685.1">
    <property type="nucleotide sequence ID" value="NZ_JAILSO010000109.1"/>
</dbReference>
<sequence length="123" mass="14526">MISKRLVSIRKSRKLTQKNLAVALEMDDIDAARIKITHYEHGRYTPTYHTVCKIADYLDVPESYFYTRDDNVARRILELHENQKTSFKKSDDILCLEEALKNAEEKIKRYKMAIEAFKEVMPK</sequence>
<dbReference type="AlphaFoldDB" id="A0AAJ1N157"/>
<evidence type="ECO:0000259" key="2">
    <source>
        <dbReference type="PROSITE" id="PS50943"/>
    </source>
</evidence>
<keyword evidence="1" id="KW-0175">Coiled coil</keyword>
<accession>A0AAJ1N157</accession>
<dbReference type="EMBL" id="JAILSO010000109">
    <property type="protein sequence ID" value="MDE1480263.1"/>
    <property type="molecule type" value="Genomic_DNA"/>
</dbReference>
<feature type="coiled-coil region" evidence="1">
    <location>
        <begin position="93"/>
        <end position="120"/>
    </location>
</feature>
<evidence type="ECO:0000256" key="1">
    <source>
        <dbReference type="SAM" id="Coils"/>
    </source>
</evidence>
<proteinExistence type="predicted"/>
<reference evidence="3" key="1">
    <citation type="submission" date="2021-08" db="EMBL/GenBank/DDBJ databases">
        <authorList>
            <person name="Papudeshi B."/>
            <person name="Bashey-Visser F."/>
        </authorList>
    </citation>
    <scope>NUCLEOTIDE SEQUENCE</scope>
    <source>
        <strain evidence="3">MC_266_E_2016</strain>
    </source>
</reference>
<dbReference type="Gene3D" id="1.10.260.40">
    <property type="entry name" value="lambda repressor-like DNA-binding domains"/>
    <property type="match status" value="1"/>
</dbReference>
<dbReference type="CDD" id="cd00093">
    <property type="entry name" value="HTH_XRE"/>
    <property type="match status" value="1"/>
</dbReference>